<comment type="caution">
    <text evidence="3">The sequence shown here is derived from an EMBL/GenBank/DDBJ whole genome shotgun (WGS) entry which is preliminary data.</text>
</comment>
<feature type="region of interest" description="Disordered" evidence="1">
    <location>
        <begin position="150"/>
        <end position="171"/>
    </location>
</feature>
<reference evidence="3 4" key="1">
    <citation type="submission" date="2020-08" db="EMBL/GenBank/DDBJ databases">
        <title>Genomic Encyclopedia of Type Strains, Phase IV (KMG-IV): sequencing the most valuable type-strain genomes for metagenomic binning, comparative biology and taxonomic classification.</title>
        <authorList>
            <person name="Goeker M."/>
        </authorList>
    </citation>
    <scope>NUCLEOTIDE SEQUENCE [LARGE SCALE GENOMIC DNA]</scope>
    <source>
        <strain evidence="3 4">DSM 103725</strain>
    </source>
</reference>
<dbReference type="EMBL" id="JACHGY010000001">
    <property type="protein sequence ID" value="MBB6430847.1"/>
    <property type="molecule type" value="Genomic_DNA"/>
</dbReference>
<keyword evidence="2" id="KW-0812">Transmembrane</keyword>
<keyword evidence="4" id="KW-1185">Reference proteome</keyword>
<accession>A0A7X0LLB6</accession>
<gene>
    <name evidence="3" type="ORF">HNQ40_002653</name>
</gene>
<evidence type="ECO:0000256" key="2">
    <source>
        <dbReference type="SAM" id="Phobius"/>
    </source>
</evidence>
<organism evidence="3 4">
    <name type="scientific">Algisphaera agarilytica</name>
    <dbReference type="NCBI Taxonomy" id="1385975"/>
    <lineage>
        <taxon>Bacteria</taxon>
        <taxon>Pseudomonadati</taxon>
        <taxon>Planctomycetota</taxon>
        <taxon>Phycisphaerae</taxon>
        <taxon>Phycisphaerales</taxon>
        <taxon>Phycisphaeraceae</taxon>
        <taxon>Algisphaera</taxon>
    </lineage>
</organism>
<evidence type="ECO:0000256" key="1">
    <source>
        <dbReference type="SAM" id="MobiDB-lite"/>
    </source>
</evidence>
<evidence type="ECO:0000313" key="4">
    <source>
        <dbReference type="Proteomes" id="UP000541810"/>
    </source>
</evidence>
<feature type="transmembrane region" description="Helical" evidence="2">
    <location>
        <begin position="96"/>
        <end position="114"/>
    </location>
</feature>
<sequence>MRIDIKDNQGNPRLTVHVDPANPPTVVKATDGRGPAISLDWDKALDDKGNLRHCPVCGCPEFYLKKNVPQLTVFALIVAAAVIAMVFYGFGLSTPALIVLAVVLGLDLLIYLYAKRYLVCYRCQSEFHDTPLLPTDKAWDANLAERFAPPKDASRGAAEPAPDPPAAPPSS</sequence>
<proteinExistence type="predicted"/>
<keyword evidence="2" id="KW-0472">Membrane</keyword>
<name>A0A7X0LLB6_9BACT</name>
<evidence type="ECO:0000313" key="3">
    <source>
        <dbReference type="EMBL" id="MBB6430847.1"/>
    </source>
</evidence>
<protein>
    <submittedName>
        <fullName evidence="3">Uncharacterized protein</fullName>
    </submittedName>
</protein>
<dbReference type="RefSeq" id="WP_184678341.1">
    <property type="nucleotide sequence ID" value="NZ_JACHGY010000001.1"/>
</dbReference>
<dbReference type="Proteomes" id="UP000541810">
    <property type="component" value="Unassembled WGS sequence"/>
</dbReference>
<feature type="compositionally biased region" description="Pro residues" evidence="1">
    <location>
        <begin position="161"/>
        <end position="171"/>
    </location>
</feature>
<keyword evidence="2" id="KW-1133">Transmembrane helix</keyword>
<dbReference type="AlphaFoldDB" id="A0A7X0LLB6"/>
<feature type="transmembrane region" description="Helical" evidence="2">
    <location>
        <begin position="71"/>
        <end position="90"/>
    </location>
</feature>